<evidence type="ECO:0000313" key="10">
    <source>
        <dbReference type="Proteomes" id="UP001501444"/>
    </source>
</evidence>
<gene>
    <name evidence="9" type="ORF">GCM10010170_077560</name>
</gene>
<dbReference type="SMART" id="SM00304">
    <property type="entry name" value="HAMP"/>
    <property type="match status" value="1"/>
</dbReference>
<evidence type="ECO:0000259" key="8">
    <source>
        <dbReference type="PROSITE" id="PS50885"/>
    </source>
</evidence>
<evidence type="ECO:0000256" key="2">
    <source>
        <dbReference type="ARBA" id="ARBA00022989"/>
    </source>
</evidence>
<feature type="domain" description="Methyl-accepting transducer" evidence="7">
    <location>
        <begin position="271"/>
        <end position="514"/>
    </location>
</feature>
<dbReference type="Pfam" id="PF00015">
    <property type="entry name" value="MCPsignal"/>
    <property type="match status" value="1"/>
</dbReference>
<dbReference type="SMART" id="SM00283">
    <property type="entry name" value="MA"/>
    <property type="match status" value="1"/>
</dbReference>
<evidence type="ECO:0000256" key="1">
    <source>
        <dbReference type="ARBA" id="ARBA00022692"/>
    </source>
</evidence>
<reference evidence="10" key="1">
    <citation type="journal article" date="2019" name="Int. J. Syst. Evol. Microbiol.">
        <title>The Global Catalogue of Microorganisms (GCM) 10K type strain sequencing project: providing services to taxonomists for standard genome sequencing and annotation.</title>
        <authorList>
            <consortium name="The Broad Institute Genomics Platform"/>
            <consortium name="The Broad Institute Genome Sequencing Center for Infectious Disease"/>
            <person name="Wu L."/>
            <person name="Ma J."/>
        </authorList>
    </citation>
    <scope>NUCLEOTIDE SEQUENCE [LARGE SCALE GENOMIC DNA]</scope>
    <source>
        <strain evidence="10">JCM 3272</strain>
    </source>
</reference>
<evidence type="ECO:0008006" key="11">
    <source>
        <dbReference type="Google" id="ProtNLM"/>
    </source>
</evidence>
<comment type="similarity">
    <text evidence="4">Belongs to the methyl-accepting chemotaxis (MCP) protein family.</text>
</comment>
<dbReference type="Pfam" id="PF05227">
    <property type="entry name" value="CHASE3"/>
    <property type="match status" value="1"/>
</dbReference>
<proteinExistence type="inferred from homology"/>
<dbReference type="Proteomes" id="UP001501444">
    <property type="component" value="Unassembled WGS sequence"/>
</dbReference>
<comment type="caution">
    <text evidence="9">The sequence shown here is derived from an EMBL/GenBank/DDBJ whole genome shotgun (WGS) entry which is preliminary data.</text>
</comment>
<dbReference type="EMBL" id="BAAARV010000075">
    <property type="protein sequence ID" value="GAA2374491.1"/>
    <property type="molecule type" value="Genomic_DNA"/>
</dbReference>
<accession>A0ABP5UCS2</accession>
<protein>
    <recommendedName>
        <fullName evidence="11">Methyl-accepting chemotaxis protein</fullName>
    </recommendedName>
</protein>
<sequence>MGALRDIRWTVGRRLLAGFGVALLLIVAVGAVAYRNTVRLTSNDRQMEQAHARMSDLDSLMRTLQSAQYSAQSYVISGGAADLAAYAKARQATIDGVATVGKTVYADVHQRDLIRELNPLVDASFALMDRMTEARKSSGIDAASKVADADRSQRLISGVQRVTGQLLDAQQRHIADMTATSNTLAGTTKGVVLGGTAVAAVLLLIISLWLARSIVRPINVLADRIAEIADGDGDLTRRVDESRRDEVGDLARRFNRFADNIARLVRDIAEAGGSAAAAAHELSAISADMTRNAERTHTEAQAAAGAAESVSHSVQTVAAGAQEMGSSIHEIAQSAASASTAGTDAVARAEEANATVERLGASSAAINDVLAMIGAIAKQTNLLALNATIESARAGEAGKGFGVVADEVRSLAQQTAEATENITARIAAIQQDVSQAVSAISATGDVIGDVNSYQSSIASAVEEQSASTASIGQHIGRAADSAASIAGSVRSIVDIAQVTANGIGQVTNAADELSAVSNRLTALVGRFRT</sequence>
<evidence type="ECO:0000256" key="5">
    <source>
        <dbReference type="PROSITE-ProRule" id="PRU00284"/>
    </source>
</evidence>
<dbReference type="PROSITE" id="PS50885">
    <property type="entry name" value="HAMP"/>
    <property type="match status" value="1"/>
</dbReference>
<evidence type="ECO:0000313" key="9">
    <source>
        <dbReference type="EMBL" id="GAA2374491.1"/>
    </source>
</evidence>
<dbReference type="InterPro" id="IPR004090">
    <property type="entry name" value="Chemotax_Me-accpt_rcpt"/>
</dbReference>
<dbReference type="InterPro" id="IPR004089">
    <property type="entry name" value="MCPsignal_dom"/>
</dbReference>
<evidence type="ECO:0000256" key="6">
    <source>
        <dbReference type="SAM" id="Phobius"/>
    </source>
</evidence>
<evidence type="ECO:0000256" key="3">
    <source>
        <dbReference type="ARBA" id="ARBA00023224"/>
    </source>
</evidence>
<dbReference type="CDD" id="cd06225">
    <property type="entry name" value="HAMP"/>
    <property type="match status" value="1"/>
</dbReference>
<dbReference type="Gene3D" id="1.10.287.950">
    <property type="entry name" value="Methyl-accepting chemotaxis protein"/>
    <property type="match status" value="1"/>
</dbReference>
<keyword evidence="1 6" id="KW-0812">Transmembrane</keyword>
<dbReference type="Pfam" id="PF00672">
    <property type="entry name" value="HAMP"/>
    <property type="match status" value="1"/>
</dbReference>
<dbReference type="PANTHER" id="PTHR32089">
    <property type="entry name" value="METHYL-ACCEPTING CHEMOTAXIS PROTEIN MCPB"/>
    <property type="match status" value="1"/>
</dbReference>
<evidence type="ECO:0000259" key="7">
    <source>
        <dbReference type="PROSITE" id="PS50111"/>
    </source>
</evidence>
<feature type="domain" description="HAMP" evidence="8">
    <location>
        <begin position="212"/>
        <end position="266"/>
    </location>
</feature>
<dbReference type="PRINTS" id="PR00260">
    <property type="entry name" value="CHEMTRNSDUCR"/>
</dbReference>
<organism evidence="9 10">
    <name type="scientific">Dactylosporangium salmoneum</name>
    <dbReference type="NCBI Taxonomy" id="53361"/>
    <lineage>
        <taxon>Bacteria</taxon>
        <taxon>Bacillati</taxon>
        <taxon>Actinomycetota</taxon>
        <taxon>Actinomycetes</taxon>
        <taxon>Micromonosporales</taxon>
        <taxon>Micromonosporaceae</taxon>
        <taxon>Dactylosporangium</taxon>
    </lineage>
</organism>
<keyword evidence="3 5" id="KW-0807">Transducer</keyword>
<dbReference type="PANTHER" id="PTHR32089:SF112">
    <property type="entry name" value="LYSOZYME-LIKE PROTEIN-RELATED"/>
    <property type="match status" value="1"/>
</dbReference>
<dbReference type="SUPFAM" id="SSF58104">
    <property type="entry name" value="Methyl-accepting chemotaxis protein (MCP) signaling domain"/>
    <property type="match status" value="1"/>
</dbReference>
<dbReference type="RefSeq" id="WP_344617616.1">
    <property type="nucleotide sequence ID" value="NZ_BAAARV010000075.1"/>
</dbReference>
<dbReference type="InterPro" id="IPR003660">
    <property type="entry name" value="HAMP_dom"/>
</dbReference>
<dbReference type="InterPro" id="IPR007891">
    <property type="entry name" value="CHASE3"/>
</dbReference>
<keyword evidence="2 6" id="KW-1133">Transmembrane helix</keyword>
<feature type="transmembrane region" description="Helical" evidence="6">
    <location>
        <begin position="191"/>
        <end position="211"/>
    </location>
</feature>
<keyword evidence="6" id="KW-0472">Membrane</keyword>
<name>A0ABP5UCS2_9ACTN</name>
<evidence type="ECO:0000256" key="4">
    <source>
        <dbReference type="ARBA" id="ARBA00029447"/>
    </source>
</evidence>
<keyword evidence="10" id="KW-1185">Reference proteome</keyword>
<dbReference type="PROSITE" id="PS50111">
    <property type="entry name" value="CHEMOTAXIS_TRANSDUC_2"/>
    <property type="match status" value="1"/>
</dbReference>